<proteinExistence type="inferred from homology"/>
<sequence>MGVAFRLPKCCTEKKGIKMSKFKELINGDQPVLVDFYADWCGPCKAQTPILSEVAKAVEGKAKIIKIDVDKNQAAAAQYGVQSIPTLLLFKNGEVVWRNVGVAQKPQLLQAITSNV</sequence>
<dbReference type="CDD" id="cd02947">
    <property type="entry name" value="TRX_family"/>
    <property type="match status" value="1"/>
</dbReference>
<evidence type="ECO:0000259" key="10">
    <source>
        <dbReference type="PROSITE" id="PS51352"/>
    </source>
</evidence>
<evidence type="ECO:0000256" key="5">
    <source>
        <dbReference type="ARBA" id="ARBA00023284"/>
    </source>
</evidence>
<feature type="disulfide bond" description="Redox-active" evidence="9">
    <location>
        <begin position="41"/>
        <end position="44"/>
    </location>
</feature>
<dbReference type="InterPro" id="IPR013766">
    <property type="entry name" value="Thioredoxin_domain"/>
</dbReference>
<feature type="site" description="Contributes to redox potential value" evidence="8">
    <location>
        <position position="35"/>
    </location>
</feature>
<dbReference type="PANTHER" id="PTHR45663">
    <property type="entry name" value="GEO12009P1"/>
    <property type="match status" value="1"/>
</dbReference>
<dbReference type="Gene3D" id="3.40.30.10">
    <property type="entry name" value="Glutaredoxin"/>
    <property type="match status" value="1"/>
</dbReference>
<organism evidence="11 12">
    <name type="scientific">Persicobacter diffluens</name>
    <dbReference type="NCBI Taxonomy" id="981"/>
    <lineage>
        <taxon>Bacteria</taxon>
        <taxon>Pseudomonadati</taxon>
        <taxon>Bacteroidota</taxon>
        <taxon>Cytophagia</taxon>
        <taxon>Cytophagales</taxon>
        <taxon>Persicobacteraceae</taxon>
        <taxon>Persicobacter</taxon>
    </lineage>
</organism>
<gene>
    <name evidence="11" type="ORF">PEDI_09160</name>
</gene>
<dbReference type="EMBL" id="BQKE01000001">
    <property type="protein sequence ID" value="GJM60364.1"/>
    <property type="molecule type" value="Genomic_DNA"/>
</dbReference>
<dbReference type="InterPro" id="IPR036249">
    <property type="entry name" value="Thioredoxin-like_sf"/>
</dbReference>
<feature type="site" description="Contributes to redox potential value" evidence="8">
    <location>
        <position position="43"/>
    </location>
</feature>
<feature type="active site" description="Nucleophile" evidence="8">
    <location>
        <position position="41"/>
    </location>
</feature>
<dbReference type="GO" id="GO:0015035">
    <property type="term" value="F:protein-disulfide reductase activity"/>
    <property type="evidence" value="ECO:0007669"/>
    <property type="project" value="UniProtKB-UniRule"/>
</dbReference>
<dbReference type="PRINTS" id="PR00421">
    <property type="entry name" value="THIOREDOXIN"/>
</dbReference>
<dbReference type="Pfam" id="PF00085">
    <property type="entry name" value="Thioredoxin"/>
    <property type="match status" value="1"/>
</dbReference>
<keyword evidence="2" id="KW-0813">Transport</keyword>
<dbReference type="PIRSF" id="PIRSF000077">
    <property type="entry name" value="Thioredoxin"/>
    <property type="match status" value="1"/>
</dbReference>
<dbReference type="FunFam" id="3.40.30.10:FF:000001">
    <property type="entry name" value="Thioredoxin"/>
    <property type="match status" value="1"/>
</dbReference>
<evidence type="ECO:0000313" key="11">
    <source>
        <dbReference type="EMBL" id="GJM60364.1"/>
    </source>
</evidence>
<accession>A0AAN4VW66</accession>
<evidence type="ECO:0000256" key="8">
    <source>
        <dbReference type="PIRSR" id="PIRSR000077-1"/>
    </source>
</evidence>
<dbReference type="AlphaFoldDB" id="A0AAN4VW66"/>
<dbReference type="InterPro" id="IPR005746">
    <property type="entry name" value="Thioredoxin"/>
</dbReference>
<comment type="similarity">
    <text evidence="1 7">Belongs to the thioredoxin family.</text>
</comment>
<feature type="active site" description="Nucleophile" evidence="8">
    <location>
        <position position="44"/>
    </location>
</feature>
<dbReference type="SUPFAM" id="SSF52833">
    <property type="entry name" value="Thioredoxin-like"/>
    <property type="match status" value="1"/>
</dbReference>
<evidence type="ECO:0000256" key="7">
    <source>
        <dbReference type="PIRNR" id="PIRNR000077"/>
    </source>
</evidence>
<feature type="domain" description="Thioredoxin" evidence="10">
    <location>
        <begin position="1"/>
        <end position="116"/>
    </location>
</feature>
<evidence type="ECO:0000313" key="12">
    <source>
        <dbReference type="Proteomes" id="UP001310022"/>
    </source>
</evidence>
<evidence type="ECO:0000256" key="3">
    <source>
        <dbReference type="ARBA" id="ARBA00022982"/>
    </source>
</evidence>
<dbReference type="PANTHER" id="PTHR45663:SF11">
    <property type="entry name" value="GEO12009P1"/>
    <property type="match status" value="1"/>
</dbReference>
<keyword evidence="4 9" id="KW-1015">Disulfide bond</keyword>
<evidence type="ECO:0000256" key="1">
    <source>
        <dbReference type="ARBA" id="ARBA00008987"/>
    </source>
</evidence>
<dbReference type="GO" id="GO:0005829">
    <property type="term" value="C:cytosol"/>
    <property type="evidence" value="ECO:0007669"/>
    <property type="project" value="TreeGrafter"/>
</dbReference>
<evidence type="ECO:0000256" key="6">
    <source>
        <dbReference type="NCBIfam" id="TIGR01068"/>
    </source>
</evidence>
<feature type="site" description="Contributes to redox potential value" evidence="8">
    <location>
        <position position="42"/>
    </location>
</feature>
<evidence type="ECO:0000256" key="2">
    <source>
        <dbReference type="ARBA" id="ARBA00022448"/>
    </source>
</evidence>
<keyword evidence="12" id="KW-1185">Reference proteome</keyword>
<comment type="caution">
    <text evidence="11">The sequence shown here is derived from an EMBL/GenBank/DDBJ whole genome shotgun (WGS) entry which is preliminary data.</text>
</comment>
<dbReference type="NCBIfam" id="TIGR01068">
    <property type="entry name" value="thioredoxin"/>
    <property type="match status" value="1"/>
</dbReference>
<name>A0AAN4VW66_9BACT</name>
<evidence type="ECO:0000256" key="4">
    <source>
        <dbReference type="ARBA" id="ARBA00023157"/>
    </source>
</evidence>
<dbReference type="Proteomes" id="UP001310022">
    <property type="component" value="Unassembled WGS sequence"/>
</dbReference>
<keyword evidence="3" id="KW-0249">Electron transport</keyword>
<protein>
    <recommendedName>
        <fullName evidence="6 7">Thioredoxin</fullName>
    </recommendedName>
</protein>
<dbReference type="PROSITE" id="PS51352">
    <property type="entry name" value="THIOREDOXIN_2"/>
    <property type="match status" value="1"/>
</dbReference>
<reference evidence="11 12" key="1">
    <citation type="submission" date="2021-12" db="EMBL/GenBank/DDBJ databases">
        <title>Genome sequencing of bacteria with rrn-lacking chromosome and rrn-plasmid.</title>
        <authorList>
            <person name="Anda M."/>
            <person name="Iwasaki W."/>
        </authorList>
    </citation>
    <scope>NUCLEOTIDE SEQUENCE [LARGE SCALE GENOMIC DNA]</scope>
    <source>
        <strain evidence="11 12">NBRC 15940</strain>
    </source>
</reference>
<dbReference type="GO" id="GO:0045454">
    <property type="term" value="P:cell redox homeostasis"/>
    <property type="evidence" value="ECO:0007669"/>
    <property type="project" value="TreeGrafter"/>
</dbReference>
<evidence type="ECO:0000256" key="9">
    <source>
        <dbReference type="PIRSR" id="PIRSR000077-4"/>
    </source>
</evidence>
<dbReference type="InterPro" id="IPR017937">
    <property type="entry name" value="Thioredoxin_CS"/>
</dbReference>
<dbReference type="PROSITE" id="PS00194">
    <property type="entry name" value="THIOREDOXIN_1"/>
    <property type="match status" value="1"/>
</dbReference>
<keyword evidence="5 9" id="KW-0676">Redox-active center</keyword>